<dbReference type="Pfam" id="PF00484">
    <property type="entry name" value="Pro_CA"/>
    <property type="match status" value="1"/>
</dbReference>
<comment type="cofactor">
    <cofactor evidence="1">
        <name>Zn(2+)</name>
        <dbReference type="ChEBI" id="CHEBI:29105"/>
    </cofactor>
</comment>
<evidence type="ECO:0000256" key="3">
    <source>
        <dbReference type="ARBA" id="ARBA00022723"/>
    </source>
</evidence>
<gene>
    <name evidence="5" type="ORF">NEF87_002753</name>
</gene>
<keyword evidence="4" id="KW-0862">Zinc</keyword>
<dbReference type="PANTHER" id="PTHR43175">
    <property type="entry name" value="CARBONIC ANHYDRASE"/>
    <property type="match status" value="1"/>
</dbReference>
<evidence type="ECO:0000256" key="4">
    <source>
        <dbReference type="ARBA" id="ARBA00022833"/>
    </source>
</evidence>
<dbReference type="Gene3D" id="3.40.1050.10">
    <property type="entry name" value="Carbonic anhydrase"/>
    <property type="match status" value="1"/>
</dbReference>
<keyword evidence="6" id="KW-1185">Reference proteome</keyword>
<reference evidence="5" key="1">
    <citation type="submission" date="2022-09" db="EMBL/GenBank/DDBJ databases">
        <title>Actin cytoskeleton and complex cell architecture in an #Asgard archaeon.</title>
        <authorList>
            <person name="Ponce Toledo R.I."/>
            <person name="Schleper C."/>
            <person name="Rodrigues Oliveira T."/>
            <person name="Wollweber F."/>
            <person name="Xu J."/>
            <person name="Rittmann S."/>
            <person name="Klingl A."/>
            <person name="Pilhofer M."/>
        </authorList>
    </citation>
    <scope>NUCLEOTIDE SEQUENCE</scope>
    <source>
        <strain evidence="5">B-35</strain>
    </source>
</reference>
<keyword evidence="3" id="KW-0479">Metal-binding</keyword>
<dbReference type="SMART" id="SM00947">
    <property type="entry name" value="Pro_CA"/>
    <property type="match status" value="1"/>
</dbReference>
<dbReference type="Proteomes" id="UP001208689">
    <property type="component" value="Chromosome"/>
</dbReference>
<protein>
    <recommendedName>
        <fullName evidence="7">Carbonic anhydrase</fullName>
    </recommendedName>
</protein>
<evidence type="ECO:0000313" key="6">
    <source>
        <dbReference type="Proteomes" id="UP001208689"/>
    </source>
</evidence>
<proteinExistence type="inferred from homology"/>
<dbReference type="InterPro" id="IPR001765">
    <property type="entry name" value="Carbonic_anhydrase"/>
</dbReference>
<evidence type="ECO:0000256" key="1">
    <source>
        <dbReference type="ARBA" id="ARBA00001947"/>
    </source>
</evidence>
<dbReference type="EMBL" id="CP104013">
    <property type="protein sequence ID" value="UYP46468.1"/>
    <property type="molecule type" value="Genomic_DNA"/>
</dbReference>
<evidence type="ECO:0000313" key="5">
    <source>
        <dbReference type="EMBL" id="UYP46468.1"/>
    </source>
</evidence>
<evidence type="ECO:0008006" key="7">
    <source>
        <dbReference type="Google" id="ProtNLM"/>
    </source>
</evidence>
<dbReference type="SUPFAM" id="SSF53056">
    <property type="entry name" value="beta-carbonic anhydrase, cab"/>
    <property type="match status" value="1"/>
</dbReference>
<dbReference type="InterPro" id="IPR036874">
    <property type="entry name" value="Carbonic_anhydrase_sf"/>
</dbReference>
<name>A0ABY6HSI0_9ARCH</name>
<dbReference type="PANTHER" id="PTHR43175:SF3">
    <property type="entry name" value="CARBON DISULFIDE HYDROLASE"/>
    <property type="match status" value="1"/>
</dbReference>
<accession>A0ABY6HSI0</accession>
<comment type="similarity">
    <text evidence="2">Belongs to the beta-class carbonic anhydrase family.</text>
</comment>
<sequence>MFENIEHVADTITEKELKNLLLHRNRQWIYKKDGSSSVNGSLKTVVLSCIDSRVPVEKIFQAKPGELLVLKNAGNLMTDDMFRSALVASVELGAKFFIVLGHTRCGMAIKNNPAKIDHIATKISQESLNKLASRSKKDVIEWFGFFNQNEWNENATTQAEKLQKLLDETVSKDLQPTILKAIYDLDSGEVTFI</sequence>
<organism evidence="5 6">
    <name type="scientific">Candidatus Lokiarchaeum ossiferum</name>
    <dbReference type="NCBI Taxonomy" id="2951803"/>
    <lineage>
        <taxon>Archaea</taxon>
        <taxon>Promethearchaeati</taxon>
        <taxon>Promethearchaeota</taxon>
        <taxon>Promethearchaeia</taxon>
        <taxon>Promethearchaeales</taxon>
        <taxon>Promethearchaeaceae</taxon>
        <taxon>Candidatus Lokiarchaeum</taxon>
    </lineage>
</organism>
<evidence type="ECO:0000256" key="2">
    <source>
        <dbReference type="ARBA" id="ARBA00006217"/>
    </source>
</evidence>